<comment type="caution">
    <text evidence="1">The sequence shown here is derived from an EMBL/GenBank/DDBJ whole genome shotgun (WGS) entry which is preliminary data.</text>
</comment>
<gene>
    <name evidence="1" type="primary">Necator_chrIII.g11826</name>
    <name evidence="1" type="ORF">RB195_011060</name>
</gene>
<evidence type="ECO:0000313" key="2">
    <source>
        <dbReference type="Proteomes" id="UP001303046"/>
    </source>
</evidence>
<reference evidence="1 2" key="1">
    <citation type="submission" date="2023-08" db="EMBL/GenBank/DDBJ databases">
        <title>A Necator americanus chromosomal reference genome.</title>
        <authorList>
            <person name="Ilik V."/>
            <person name="Petrzelkova K.J."/>
            <person name="Pardy F."/>
            <person name="Fuh T."/>
            <person name="Niatou-Singa F.S."/>
            <person name="Gouil Q."/>
            <person name="Baker L."/>
            <person name="Ritchie M.E."/>
            <person name="Jex A.R."/>
            <person name="Gazzola D."/>
            <person name="Li H."/>
            <person name="Toshio Fujiwara R."/>
            <person name="Zhan B."/>
            <person name="Aroian R.V."/>
            <person name="Pafco B."/>
            <person name="Schwarz E.M."/>
        </authorList>
    </citation>
    <scope>NUCLEOTIDE SEQUENCE [LARGE SCALE GENOMIC DNA]</scope>
    <source>
        <strain evidence="1 2">Aroian</strain>
        <tissue evidence="1">Whole animal</tissue>
    </source>
</reference>
<proteinExistence type="predicted"/>
<evidence type="ECO:0000313" key="1">
    <source>
        <dbReference type="EMBL" id="KAK6744125.1"/>
    </source>
</evidence>
<protein>
    <submittedName>
        <fullName evidence="1">Uncharacterized protein</fullName>
    </submittedName>
</protein>
<dbReference type="Proteomes" id="UP001303046">
    <property type="component" value="Unassembled WGS sequence"/>
</dbReference>
<dbReference type="EMBL" id="JAVFWL010000003">
    <property type="protein sequence ID" value="KAK6744125.1"/>
    <property type="molecule type" value="Genomic_DNA"/>
</dbReference>
<keyword evidence="2" id="KW-1185">Reference proteome</keyword>
<accession>A0ABR1D0X6</accession>
<sequence length="69" mass="8086">MECGRETHRIHESETLAKPDSLGFFIPVGIVKCERVKWIRSLARDRKSCLESFLYQVKDFTIAKEEEDI</sequence>
<name>A0ABR1D0X6_NECAM</name>
<organism evidence="1 2">
    <name type="scientific">Necator americanus</name>
    <name type="common">Human hookworm</name>
    <dbReference type="NCBI Taxonomy" id="51031"/>
    <lineage>
        <taxon>Eukaryota</taxon>
        <taxon>Metazoa</taxon>
        <taxon>Ecdysozoa</taxon>
        <taxon>Nematoda</taxon>
        <taxon>Chromadorea</taxon>
        <taxon>Rhabditida</taxon>
        <taxon>Rhabditina</taxon>
        <taxon>Rhabditomorpha</taxon>
        <taxon>Strongyloidea</taxon>
        <taxon>Ancylostomatidae</taxon>
        <taxon>Bunostominae</taxon>
        <taxon>Necator</taxon>
    </lineage>
</organism>